<protein>
    <submittedName>
        <fullName evidence="1">Putative secreted protein</fullName>
    </submittedName>
</protein>
<evidence type="ECO:0000313" key="1">
    <source>
        <dbReference type="EMBL" id="MBW79668.1"/>
    </source>
</evidence>
<dbReference type="AlphaFoldDB" id="A0A2M4DR95"/>
<dbReference type="EMBL" id="GGFL01015490">
    <property type="protein sequence ID" value="MBW79668.1"/>
    <property type="molecule type" value="Transcribed_RNA"/>
</dbReference>
<name>A0A2M4DR95_ANODA</name>
<accession>A0A2M4DR95</accession>
<proteinExistence type="predicted"/>
<organism evidence="1">
    <name type="scientific">Anopheles darlingi</name>
    <name type="common">Mosquito</name>
    <dbReference type="NCBI Taxonomy" id="43151"/>
    <lineage>
        <taxon>Eukaryota</taxon>
        <taxon>Metazoa</taxon>
        <taxon>Ecdysozoa</taxon>
        <taxon>Arthropoda</taxon>
        <taxon>Hexapoda</taxon>
        <taxon>Insecta</taxon>
        <taxon>Pterygota</taxon>
        <taxon>Neoptera</taxon>
        <taxon>Endopterygota</taxon>
        <taxon>Diptera</taxon>
        <taxon>Nematocera</taxon>
        <taxon>Culicoidea</taxon>
        <taxon>Culicidae</taxon>
        <taxon>Anophelinae</taxon>
        <taxon>Anopheles</taxon>
    </lineage>
</organism>
<sequence>MRSATLAVVPVSWWPTFRRCTTASAIRWSESALYAGWRTRLRNRRISSCAPKAVRCIWPCSMKWPVCMHRCTIRFSGC</sequence>
<reference evidence="1" key="1">
    <citation type="submission" date="2018-01" db="EMBL/GenBank/DDBJ databases">
        <title>An insight into the sialome of Amazonian anophelines.</title>
        <authorList>
            <person name="Ribeiro J.M."/>
            <person name="Scarpassa V."/>
            <person name="Calvo E."/>
        </authorList>
    </citation>
    <scope>NUCLEOTIDE SEQUENCE</scope>
</reference>